<dbReference type="InterPro" id="IPR023477">
    <property type="entry name" value="Adenylate_kinase_AdkA"/>
</dbReference>
<dbReference type="EC" id="2.7.4.3" evidence="4 12"/>
<evidence type="ECO:0000256" key="8">
    <source>
        <dbReference type="ARBA" id="ARBA00022741"/>
    </source>
</evidence>
<dbReference type="RefSeq" id="WP_014027216.1">
    <property type="nucleotide sequence ID" value="NC_015931.1"/>
</dbReference>
<dbReference type="GO" id="GO:0005524">
    <property type="term" value="F:ATP binding"/>
    <property type="evidence" value="ECO:0007669"/>
    <property type="project" value="UniProtKB-UniRule"/>
</dbReference>
<dbReference type="Gene3D" id="3.40.50.300">
    <property type="entry name" value="P-loop containing nucleotide triphosphate hydrolases"/>
    <property type="match status" value="1"/>
</dbReference>
<keyword evidence="8 12" id="KW-0547">Nucleotide-binding</keyword>
<name>G0ECG9_PYRF1</name>
<evidence type="ECO:0000256" key="5">
    <source>
        <dbReference type="ARBA" id="ARBA00019926"/>
    </source>
</evidence>
<gene>
    <name evidence="12" type="primary">adkA</name>
    <name evidence="13" type="ordered locus">Pyrfu_1683</name>
</gene>
<evidence type="ECO:0000313" key="13">
    <source>
        <dbReference type="EMBL" id="AEM39539.1"/>
    </source>
</evidence>
<proteinExistence type="inferred from homology"/>
<evidence type="ECO:0000313" key="14">
    <source>
        <dbReference type="Proteomes" id="UP000001037"/>
    </source>
</evidence>
<dbReference type="HOGENOM" id="CLU_119371_0_0_2"/>
<evidence type="ECO:0000256" key="2">
    <source>
        <dbReference type="ARBA" id="ARBA00004496"/>
    </source>
</evidence>
<evidence type="ECO:0000256" key="12">
    <source>
        <dbReference type="HAMAP-Rule" id="MF_00234"/>
    </source>
</evidence>
<dbReference type="KEGG" id="pfm:Pyrfu_1683"/>
<dbReference type="NCBIfam" id="NF003122">
    <property type="entry name" value="PRK04040.1"/>
    <property type="match status" value="1"/>
</dbReference>
<dbReference type="InParanoid" id="G0ECG9"/>
<dbReference type="GO" id="GO:0005737">
    <property type="term" value="C:cytoplasm"/>
    <property type="evidence" value="ECO:0007669"/>
    <property type="project" value="UniProtKB-SubCell"/>
</dbReference>
<comment type="subcellular location">
    <subcellularLocation>
        <location evidence="2 12">Cytoplasm</location>
    </subcellularLocation>
</comment>
<dbReference type="EMBL" id="CP002838">
    <property type="protein sequence ID" value="AEM39539.1"/>
    <property type="molecule type" value="Genomic_DNA"/>
</dbReference>
<dbReference type="SUPFAM" id="SSF52540">
    <property type="entry name" value="P-loop containing nucleoside triphosphate hydrolases"/>
    <property type="match status" value="1"/>
</dbReference>
<evidence type="ECO:0000256" key="7">
    <source>
        <dbReference type="ARBA" id="ARBA00022679"/>
    </source>
</evidence>
<keyword evidence="9 12" id="KW-0418">Kinase</keyword>
<keyword evidence="6 12" id="KW-0963">Cytoplasm</keyword>
<dbReference type="Proteomes" id="UP000001037">
    <property type="component" value="Chromosome"/>
</dbReference>
<evidence type="ECO:0000256" key="11">
    <source>
        <dbReference type="ARBA" id="ARBA00033336"/>
    </source>
</evidence>
<keyword evidence="10 12" id="KW-0067">ATP-binding</keyword>
<dbReference type="GO" id="GO:0004017">
    <property type="term" value="F:AMP kinase activity"/>
    <property type="evidence" value="ECO:0007669"/>
    <property type="project" value="UniProtKB-UniRule"/>
</dbReference>
<dbReference type="HAMAP" id="MF_00234">
    <property type="entry name" value="Adenylate_kinase_AdkA"/>
    <property type="match status" value="1"/>
</dbReference>
<reference evidence="13 14" key="1">
    <citation type="journal article" date="2011" name="Stand. Genomic Sci.">
        <title>Complete genome sequence of the hyperthermophilic chemolithoautotroph Pyrolobus fumarii type strain (1A).</title>
        <authorList>
            <person name="Anderson I."/>
            <person name="Goker M."/>
            <person name="Nolan M."/>
            <person name="Lucas S."/>
            <person name="Hammon N."/>
            <person name="Deshpande S."/>
            <person name="Cheng J.F."/>
            <person name="Tapia R."/>
            <person name="Han C."/>
            <person name="Goodwin L."/>
            <person name="Pitluck S."/>
            <person name="Huntemann M."/>
            <person name="Liolios K."/>
            <person name="Ivanova N."/>
            <person name="Pagani I."/>
            <person name="Mavromatis K."/>
            <person name="Ovchinikova G."/>
            <person name="Pati A."/>
            <person name="Chen A."/>
            <person name="Palaniappan K."/>
            <person name="Land M."/>
            <person name="Hauser L."/>
            <person name="Brambilla E.M."/>
            <person name="Huber H."/>
            <person name="Yasawong M."/>
            <person name="Rohde M."/>
            <person name="Spring S."/>
            <person name="Abt B."/>
            <person name="Sikorski J."/>
            <person name="Wirth R."/>
            <person name="Detter J.C."/>
            <person name="Woyke T."/>
            <person name="Bristow J."/>
            <person name="Eisen J.A."/>
            <person name="Markowitz V."/>
            <person name="Hugenholtz P."/>
            <person name="Kyrpides N.C."/>
            <person name="Klenk H.P."/>
            <person name="Lapidus A."/>
        </authorList>
    </citation>
    <scope>NUCLEOTIDE SEQUENCE [LARGE SCALE GENOMIC DNA]</scope>
    <source>
        <strain evidence="14">DSM 11204 / 1A</strain>
    </source>
</reference>
<evidence type="ECO:0000256" key="3">
    <source>
        <dbReference type="ARBA" id="ARBA00007088"/>
    </source>
</evidence>
<accession>G0ECG9</accession>
<sequence>MVALRNPFTTVIVTGVPGVGKTTVLGKLVEMAAAEGLKLKLVNFGDYMFRVASEKGLVKHRDEIRKLQLQVQLELQKWAAEAIISDAKKELGQGGVLIVDTHAVIKTSSGYWPGLPKHVIEVLKPDSIVVIEANPELIIARRQRDKGRYREDMGGVEELRELMSMARTAAMASAVLTASSVFIVENPEGKPEEAAQRILELIRMLR</sequence>
<dbReference type="eggNOG" id="arCOG01039">
    <property type="taxonomic scope" value="Archaea"/>
</dbReference>
<comment type="similarity">
    <text evidence="3 12">Belongs to the archaeal adenylate kinase family.</text>
</comment>
<dbReference type="Pfam" id="PF13207">
    <property type="entry name" value="AAA_17"/>
    <property type="match status" value="1"/>
</dbReference>
<dbReference type="FunCoup" id="G0ECG9">
    <property type="interactions" value="72"/>
</dbReference>
<comment type="catalytic activity">
    <reaction evidence="1 12">
        <text>AMP + ATP = 2 ADP</text>
        <dbReference type="Rhea" id="RHEA:12973"/>
        <dbReference type="ChEBI" id="CHEBI:30616"/>
        <dbReference type="ChEBI" id="CHEBI:456215"/>
        <dbReference type="ChEBI" id="CHEBI:456216"/>
        <dbReference type="EC" id="2.7.4.3"/>
    </reaction>
</comment>
<evidence type="ECO:0000256" key="6">
    <source>
        <dbReference type="ARBA" id="ARBA00022490"/>
    </source>
</evidence>
<evidence type="ECO:0000256" key="10">
    <source>
        <dbReference type="ARBA" id="ARBA00022840"/>
    </source>
</evidence>
<dbReference type="GeneID" id="11138872"/>
<keyword evidence="7 12" id="KW-0808">Transferase</keyword>
<feature type="binding site" evidence="12">
    <location>
        <begin position="15"/>
        <end position="23"/>
    </location>
    <ligand>
        <name>ATP</name>
        <dbReference type="ChEBI" id="CHEBI:30616"/>
    </ligand>
</feature>
<evidence type="ECO:0000256" key="4">
    <source>
        <dbReference type="ARBA" id="ARBA00012955"/>
    </source>
</evidence>
<dbReference type="STRING" id="694429.Pyrfu_1683"/>
<organism evidence="13 14">
    <name type="scientific">Pyrolobus fumarii (strain DSM 11204 / 1A)</name>
    <dbReference type="NCBI Taxonomy" id="694429"/>
    <lineage>
        <taxon>Archaea</taxon>
        <taxon>Thermoproteota</taxon>
        <taxon>Thermoprotei</taxon>
        <taxon>Desulfurococcales</taxon>
        <taxon>Pyrodictiaceae</taxon>
        <taxon>Pyrolobus</taxon>
    </lineage>
</organism>
<protein>
    <recommendedName>
        <fullName evidence="5 12">Adenylate kinase</fullName>
        <shortName evidence="12">AK</shortName>
        <ecNumber evidence="4 12">2.7.4.3</ecNumber>
    </recommendedName>
    <alternativeName>
        <fullName evidence="11 12">ATP-AMP transphosphorylase</fullName>
    </alternativeName>
</protein>
<evidence type="ECO:0000256" key="9">
    <source>
        <dbReference type="ARBA" id="ARBA00022777"/>
    </source>
</evidence>
<dbReference type="InterPro" id="IPR027417">
    <property type="entry name" value="P-loop_NTPase"/>
</dbReference>
<dbReference type="OrthoDB" id="26198at2157"/>
<dbReference type="AlphaFoldDB" id="G0ECG9"/>
<keyword evidence="14" id="KW-1185">Reference proteome</keyword>
<evidence type="ECO:0000256" key="1">
    <source>
        <dbReference type="ARBA" id="ARBA00000582"/>
    </source>
</evidence>